<dbReference type="EMBL" id="QZCG01000007">
    <property type="protein sequence ID" value="RJE84959.1"/>
    <property type="molecule type" value="Genomic_DNA"/>
</dbReference>
<evidence type="ECO:0000256" key="1">
    <source>
        <dbReference type="ARBA" id="ARBA00004418"/>
    </source>
</evidence>
<dbReference type="PANTHER" id="PTHR30290">
    <property type="entry name" value="PERIPLASMIC BINDING COMPONENT OF ABC TRANSPORTER"/>
    <property type="match status" value="1"/>
</dbReference>
<proteinExistence type="inferred from homology"/>
<feature type="signal peptide" evidence="5">
    <location>
        <begin position="1"/>
        <end position="20"/>
    </location>
</feature>
<dbReference type="Pfam" id="PF00496">
    <property type="entry name" value="SBP_bac_5"/>
    <property type="match status" value="1"/>
</dbReference>
<dbReference type="GO" id="GO:0043190">
    <property type="term" value="C:ATP-binding cassette (ABC) transporter complex"/>
    <property type="evidence" value="ECO:0007669"/>
    <property type="project" value="InterPro"/>
</dbReference>
<keyword evidence="8" id="KW-1185">Reference proteome</keyword>
<dbReference type="AlphaFoldDB" id="A0A418SVI7"/>
<dbReference type="InterPro" id="IPR039424">
    <property type="entry name" value="SBP_5"/>
</dbReference>
<evidence type="ECO:0000256" key="5">
    <source>
        <dbReference type="SAM" id="SignalP"/>
    </source>
</evidence>
<feature type="domain" description="Solute-binding protein family 5" evidence="6">
    <location>
        <begin position="72"/>
        <end position="424"/>
    </location>
</feature>
<dbReference type="Gene3D" id="3.90.76.10">
    <property type="entry name" value="Dipeptide-binding Protein, Domain 1"/>
    <property type="match status" value="1"/>
</dbReference>
<comment type="caution">
    <text evidence="7">The sequence shown here is derived from an EMBL/GenBank/DDBJ whole genome shotgun (WGS) entry which is preliminary data.</text>
</comment>
<comment type="similarity">
    <text evidence="2">Belongs to the bacterial solute-binding protein 5 family.</text>
</comment>
<keyword evidence="3" id="KW-0813">Transport</keyword>
<dbReference type="OrthoDB" id="9803988at2"/>
<dbReference type="Proteomes" id="UP000284202">
    <property type="component" value="Unassembled WGS sequence"/>
</dbReference>
<evidence type="ECO:0000259" key="6">
    <source>
        <dbReference type="Pfam" id="PF00496"/>
    </source>
</evidence>
<evidence type="ECO:0000313" key="8">
    <source>
        <dbReference type="Proteomes" id="UP000284202"/>
    </source>
</evidence>
<keyword evidence="4 5" id="KW-0732">Signal</keyword>
<dbReference type="InterPro" id="IPR030678">
    <property type="entry name" value="Peptide/Ni-bd"/>
</dbReference>
<dbReference type="SUPFAM" id="SSF53850">
    <property type="entry name" value="Periplasmic binding protein-like II"/>
    <property type="match status" value="1"/>
</dbReference>
<dbReference type="RefSeq" id="WP_119749038.1">
    <property type="nucleotide sequence ID" value="NZ_QZCG01000007.1"/>
</dbReference>
<dbReference type="InterPro" id="IPR000914">
    <property type="entry name" value="SBP_5_dom"/>
</dbReference>
<reference evidence="8" key="1">
    <citation type="submission" date="2018-09" db="EMBL/GenBank/DDBJ databases">
        <title>Acidovorax cavernicola nov. sp. isolated from Gruta de las Maravillas (Aracena, Spain).</title>
        <authorList>
            <person name="Jurado V."/>
            <person name="Gutierrez-Patricio S."/>
            <person name="Gonzalez-Pimentel J.L."/>
            <person name="Miller A.Z."/>
            <person name="Laiz L."/>
            <person name="Saiz-Jimenez C."/>
        </authorList>
    </citation>
    <scope>NUCLEOTIDE SEQUENCE [LARGE SCALE GENOMIC DNA]</scope>
    <source>
        <strain evidence="8">1011MAR3C25</strain>
    </source>
</reference>
<dbReference type="GO" id="GO:0015833">
    <property type="term" value="P:peptide transport"/>
    <property type="evidence" value="ECO:0007669"/>
    <property type="project" value="TreeGrafter"/>
</dbReference>
<dbReference type="Gene3D" id="3.40.190.10">
    <property type="entry name" value="Periplasmic binding protein-like II"/>
    <property type="match status" value="1"/>
</dbReference>
<evidence type="ECO:0000256" key="2">
    <source>
        <dbReference type="ARBA" id="ARBA00005695"/>
    </source>
</evidence>
<evidence type="ECO:0000256" key="4">
    <source>
        <dbReference type="ARBA" id="ARBA00022729"/>
    </source>
</evidence>
<organism evidence="7 8">
    <name type="scientific">Paracoccus onubensis</name>
    <dbReference type="NCBI Taxonomy" id="1675788"/>
    <lineage>
        <taxon>Bacteria</taxon>
        <taxon>Pseudomonadati</taxon>
        <taxon>Pseudomonadota</taxon>
        <taxon>Alphaproteobacteria</taxon>
        <taxon>Rhodobacterales</taxon>
        <taxon>Paracoccaceae</taxon>
        <taxon>Paracoccus</taxon>
    </lineage>
</organism>
<dbReference type="PIRSF" id="PIRSF002741">
    <property type="entry name" value="MppA"/>
    <property type="match status" value="1"/>
</dbReference>
<protein>
    <submittedName>
        <fullName evidence="7">Peptide ABC transporter</fullName>
    </submittedName>
</protein>
<dbReference type="GO" id="GO:0030288">
    <property type="term" value="C:outer membrane-bounded periplasmic space"/>
    <property type="evidence" value="ECO:0007669"/>
    <property type="project" value="UniProtKB-ARBA"/>
</dbReference>
<evidence type="ECO:0000256" key="3">
    <source>
        <dbReference type="ARBA" id="ARBA00022448"/>
    </source>
</evidence>
<accession>A0A418SVI7</accession>
<name>A0A418SVI7_9RHOB</name>
<dbReference type="PANTHER" id="PTHR30290:SF9">
    <property type="entry name" value="OLIGOPEPTIDE-BINDING PROTEIN APPA"/>
    <property type="match status" value="1"/>
</dbReference>
<gene>
    <name evidence="7" type="ORF">D3P04_11705</name>
</gene>
<sequence length="502" mass="55174">MRLVTRTLFAALFAATTTLAGPLAALADADRLVIDLVDEPTSLDPHLQWNPDSYYVYRNIFDNLLTRDDEGEIIPQIATEWEQVSDTETVFTIRDDVTFHDGSPLTAEDVVYSVKRITDPEFGSPQLSQFESITNAEVLEDGRVKLTTATGYPALFAQLVKLSIVPKAIVEEMGREAFNRAPIGSGPYKFDSWQRGVEVGLVRNDDYWGDAGPFPAAVFRAVPDASTRVANLTSGASDLVVGMDPDLAAQLEASDGVSPVSALTERVAYLSVNRNKPGLDDPRLRKAIAHAIDRELLVEGLLGGFDNPVGQMLTPAHVGWIEGLEGVPYDPDAARALIAEVGEPATRPFSFATSPVFDQRIVQALQQMLGEVGLTVNIEMTDMATYLQKSQSPPEQAPDLGFGRWSCACQDADGVLYPLLHSSSSWSRVRDDDLDVLLESARSEMDPDRRQELYGQIHEWIAEEVPQVPLYQAAIIYGASDNLEWSPTPNESLFLNRMGWSE</sequence>
<dbReference type="GO" id="GO:1904680">
    <property type="term" value="F:peptide transmembrane transporter activity"/>
    <property type="evidence" value="ECO:0007669"/>
    <property type="project" value="TreeGrafter"/>
</dbReference>
<evidence type="ECO:0000313" key="7">
    <source>
        <dbReference type="EMBL" id="RJE84959.1"/>
    </source>
</evidence>
<comment type="subcellular location">
    <subcellularLocation>
        <location evidence="1">Periplasm</location>
    </subcellularLocation>
</comment>
<feature type="chain" id="PRO_5019393590" evidence="5">
    <location>
        <begin position="21"/>
        <end position="502"/>
    </location>
</feature>
<dbReference type="Gene3D" id="3.10.105.10">
    <property type="entry name" value="Dipeptide-binding Protein, Domain 3"/>
    <property type="match status" value="1"/>
</dbReference>